<comment type="caution">
    <text evidence="2">The sequence shown here is derived from an EMBL/GenBank/DDBJ whole genome shotgun (WGS) entry which is preliminary data.</text>
</comment>
<name>A0AAV5J679_9ROSI</name>
<gene>
    <name evidence="2" type="ORF">SLEP1_g18293</name>
</gene>
<evidence type="ECO:0000256" key="1">
    <source>
        <dbReference type="SAM" id="MobiDB-lite"/>
    </source>
</evidence>
<accession>A0AAV5J679</accession>
<dbReference type="Proteomes" id="UP001054252">
    <property type="component" value="Unassembled WGS sequence"/>
</dbReference>
<keyword evidence="3" id="KW-1185">Reference proteome</keyword>
<feature type="region of interest" description="Disordered" evidence="1">
    <location>
        <begin position="145"/>
        <end position="249"/>
    </location>
</feature>
<sequence>MCGGAIIADFISHMLTTECLLPDLEKKPGSKPGWGTRHVGAIISDFIPCKRVKKAITADYLWPDLEEKPAGSKPGSGKRYSKPVIDSDDDFEIEFQEFQDEESDMDDFDDDIDDVLADIKPFAFPATAKLPSRVSREMDAHFERARELKRKREEEPKDVRKGKRPASADDDTPPRPSMTGAPPGGFMSDGRKTTRRGVTDPVTQPALFSPAGRLKTREAAHNRNGPLPLPQHSNRRSQRKGLERSWTTL</sequence>
<reference evidence="2 3" key="1">
    <citation type="journal article" date="2021" name="Commun. Biol.">
        <title>The genome of Shorea leprosula (Dipterocarpaceae) highlights the ecological relevance of drought in aseasonal tropical rainforests.</title>
        <authorList>
            <person name="Ng K.K.S."/>
            <person name="Kobayashi M.J."/>
            <person name="Fawcett J.A."/>
            <person name="Hatakeyama M."/>
            <person name="Paape T."/>
            <person name="Ng C.H."/>
            <person name="Ang C.C."/>
            <person name="Tnah L.H."/>
            <person name="Lee C.T."/>
            <person name="Nishiyama T."/>
            <person name="Sese J."/>
            <person name="O'Brien M.J."/>
            <person name="Copetti D."/>
            <person name="Mohd Noor M.I."/>
            <person name="Ong R.C."/>
            <person name="Putra M."/>
            <person name="Sireger I.Z."/>
            <person name="Indrioko S."/>
            <person name="Kosugi Y."/>
            <person name="Izuno A."/>
            <person name="Isagi Y."/>
            <person name="Lee S.L."/>
            <person name="Shimizu K.K."/>
        </authorList>
    </citation>
    <scope>NUCLEOTIDE SEQUENCE [LARGE SCALE GENOMIC DNA]</scope>
    <source>
        <strain evidence="2">214</strain>
    </source>
</reference>
<evidence type="ECO:0000313" key="2">
    <source>
        <dbReference type="EMBL" id="GKV06395.1"/>
    </source>
</evidence>
<feature type="compositionally biased region" description="Basic and acidic residues" evidence="1">
    <location>
        <begin position="145"/>
        <end position="159"/>
    </location>
</feature>
<dbReference type="AlphaFoldDB" id="A0AAV5J679"/>
<dbReference type="EMBL" id="BPVZ01000025">
    <property type="protein sequence ID" value="GKV06395.1"/>
    <property type="molecule type" value="Genomic_DNA"/>
</dbReference>
<evidence type="ECO:0000313" key="3">
    <source>
        <dbReference type="Proteomes" id="UP001054252"/>
    </source>
</evidence>
<proteinExistence type="predicted"/>
<protein>
    <submittedName>
        <fullName evidence="2">Uncharacterized protein</fullName>
    </submittedName>
</protein>
<organism evidence="2 3">
    <name type="scientific">Rubroshorea leprosula</name>
    <dbReference type="NCBI Taxonomy" id="152421"/>
    <lineage>
        <taxon>Eukaryota</taxon>
        <taxon>Viridiplantae</taxon>
        <taxon>Streptophyta</taxon>
        <taxon>Embryophyta</taxon>
        <taxon>Tracheophyta</taxon>
        <taxon>Spermatophyta</taxon>
        <taxon>Magnoliopsida</taxon>
        <taxon>eudicotyledons</taxon>
        <taxon>Gunneridae</taxon>
        <taxon>Pentapetalae</taxon>
        <taxon>rosids</taxon>
        <taxon>malvids</taxon>
        <taxon>Malvales</taxon>
        <taxon>Dipterocarpaceae</taxon>
        <taxon>Rubroshorea</taxon>
    </lineage>
</organism>